<evidence type="ECO:0000256" key="9">
    <source>
        <dbReference type="ARBA" id="ARBA00023136"/>
    </source>
</evidence>
<keyword evidence="5" id="KW-0997">Cell inner membrane</keyword>
<keyword evidence="4" id="KW-1003">Cell membrane</keyword>
<keyword evidence="3" id="KW-0813">Transport</keyword>
<evidence type="ECO:0000256" key="5">
    <source>
        <dbReference type="ARBA" id="ARBA00022519"/>
    </source>
</evidence>
<accession>A0ABV6FAI9</accession>
<dbReference type="InterPro" id="IPR006260">
    <property type="entry name" value="TonB/TolA_C"/>
</dbReference>
<evidence type="ECO:0000256" key="2">
    <source>
        <dbReference type="ARBA" id="ARBA00006555"/>
    </source>
</evidence>
<keyword evidence="8" id="KW-1133">Transmembrane helix</keyword>
<dbReference type="RefSeq" id="WP_379677295.1">
    <property type="nucleotide sequence ID" value="NZ_JBHLWP010000001.1"/>
</dbReference>
<evidence type="ECO:0000313" key="13">
    <source>
        <dbReference type="Proteomes" id="UP001589773"/>
    </source>
</evidence>
<evidence type="ECO:0000313" key="12">
    <source>
        <dbReference type="EMBL" id="MFC0250542.1"/>
    </source>
</evidence>
<sequence>MSRFNASILPAPRAAFWKPLILALGLGTMGAIGPVQAAPAETAAPAPPNTRAGIDTNKCARPEYPSEEAAQQHRGTVQWRFLIGADGWVVDAKLDKSSGYPALDEAARSALVKCRFKPPLTRDGKPARAWVPVQYVWN</sequence>
<feature type="chain" id="PRO_5046083874" evidence="10">
    <location>
        <begin position="38"/>
        <end position="138"/>
    </location>
</feature>
<evidence type="ECO:0000259" key="11">
    <source>
        <dbReference type="PROSITE" id="PS52015"/>
    </source>
</evidence>
<comment type="subcellular location">
    <subcellularLocation>
        <location evidence="1">Cell inner membrane</location>
        <topology evidence="1">Single-pass membrane protein</topology>
        <orientation evidence="1">Periplasmic side</orientation>
    </subcellularLocation>
</comment>
<proteinExistence type="inferred from homology"/>
<dbReference type="PANTHER" id="PTHR33446">
    <property type="entry name" value="PROTEIN TONB-RELATED"/>
    <property type="match status" value="1"/>
</dbReference>
<feature type="domain" description="TonB C-terminal" evidence="11">
    <location>
        <begin position="49"/>
        <end position="138"/>
    </location>
</feature>
<name>A0ABV6FAI9_9BURK</name>
<keyword evidence="7" id="KW-0653">Protein transport</keyword>
<comment type="caution">
    <text evidence="12">The sequence shown here is derived from an EMBL/GenBank/DDBJ whole genome shotgun (WGS) entry which is preliminary data.</text>
</comment>
<evidence type="ECO:0000256" key="1">
    <source>
        <dbReference type="ARBA" id="ARBA00004383"/>
    </source>
</evidence>
<organism evidence="12 13">
    <name type="scientific">Massilia consociata</name>
    <dbReference type="NCBI Taxonomy" id="760117"/>
    <lineage>
        <taxon>Bacteria</taxon>
        <taxon>Pseudomonadati</taxon>
        <taxon>Pseudomonadota</taxon>
        <taxon>Betaproteobacteria</taxon>
        <taxon>Burkholderiales</taxon>
        <taxon>Oxalobacteraceae</taxon>
        <taxon>Telluria group</taxon>
        <taxon>Massilia</taxon>
    </lineage>
</organism>
<reference evidence="12 13" key="1">
    <citation type="submission" date="2024-09" db="EMBL/GenBank/DDBJ databases">
        <authorList>
            <person name="Sun Q."/>
            <person name="Mori K."/>
        </authorList>
    </citation>
    <scope>NUCLEOTIDE SEQUENCE [LARGE SCALE GENOMIC DNA]</scope>
    <source>
        <strain evidence="12 13">CCM 7792</strain>
    </source>
</reference>
<evidence type="ECO:0000256" key="8">
    <source>
        <dbReference type="ARBA" id="ARBA00022989"/>
    </source>
</evidence>
<keyword evidence="9" id="KW-0472">Membrane</keyword>
<evidence type="ECO:0000256" key="3">
    <source>
        <dbReference type="ARBA" id="ARBA00022448"/>
    </source>
</evidence>
<gene>
    <name evidence="12" type="ORF">ACFFJK_01450</name>
</gene>
<feature type="signal peptide" evidence="10">
    <location>
        <begin position="1"/>
        <end position="37"/>
    </location>
</feature>
<evidence type="ECO:0000256" key="7">
    <source>
        <dbReference type="ARBA" id="ARBA00022927"/>
    </source>
</evidence>
<keyword evidence="13" id="KW-1185">Reference proteome</keyword>
<protein>
    <submittedName>
        <fullName evidence="12">Energy transducer TonB</fullName>
    </submittedName>
</protein>
<dbReference type="Gene3D" id="3.30.1150.10">
    <property type="match status" value="1"/>
</dbReference>
<evidence type="ECO:0000256" key="4">
    <source>
        <dbReference type="ARBA" id="ARBA00022475"/>
    </source>
</evidence>
<evidence type="ECO:0000256" key="6">
    <source>
        <dbReference type="ARBA" id="ARBA00022692"/>
    </source>
</evidence>
<dbReference type="NCBIfam" id="TIGR01352">
    <property type="entry name" value="tonB_Cterm"/>
    <property type="match status" value="1"/>
</dbReference>
<keyword evidence="10" id="KW-0732">Signal</keyword>
<dbReference type="SUPFAM" id="SSF74653">
    <property type="entry name" value="TolA/TonB C-terminal domain"/>
    <property type="match status" value="1"/>
</dbReference>
<evidence type="ECO:0000256" key="10">
    <source>
        <dbReference type="SAM" id="SignalP"/>
    </source>
</evidence>
<comment type="similarity">
    <text evidence="2">Belongs to the TonB family.</text>
</comment>
<dbReference type="PANTHER" id="PTHR33446:SF2">
    <property type="entry name" value="PROTEIN TONB"/>
    <property type="match status" value="1"/>
</dbReference>
<dbReference type="Pfam" id="PF03544">
    <property type="entry name" value="TonB_C"/>
    <property type="match status" value="1"/>
</dbReference>
<dbReference type="EMBL" id="JBHLWP010000001">
    <property type="protein sequence ID" value="MFC0250542.1"/>
    <property type="molecule type" value="Genomic_DNA"/>
</dbReference>
<keyword evidence="6" id="KW-0812">Transmembrane</keyword>
<dbReference type="PROSITE" id="PS52015">
    <property type="entry name" value="TONB_CTD"/>
    <property type="match status" value="1"/>
</dbReference>
<dbReference type="InterPro" id="IPR037682">
    <property type="entry name" value="TonB_C"/>
</dbReference>
<dbReference type="InterPro" id="IPR051045">
    <property type="entry name" value="TonB-dependent_transducer"/>
</dbReference>
<dbReference type="Proteomes" id="UP001589773">
    <property type="component" value="Unassembled WGS sequence"/>
</dbReference>